<feature type="binding site" evidence="18">
    <location>
        <position position="9"/>
    </location>
    <ligand>
        <name>substrate</name>
    </ligand>
</feature>
<dbReference type="RefSeq" id="WP_097154258.1">
    <property type="nucleotide sequence ID" value="NZ_OBEL01000003.1"/>
</dbReference>
<proteinExistence type="predicted"/>
<evidence type="ECO:0000256" key="1">
    <source>
        <dbReference type="ARBA" id="ARBA00001936"/>
    </source>
</evidence>
<keyword evidence="23" id="KW-1185">Reference proteome</keyword>
<keyword evidence="9 20" id="KW-0378">Hydrolase</keyword>
<dbReference type="SMART" id="SM00479">
    <property type="entry name" value="EXOIII"/>
    <property type="match status" value="1"/>
</dbReference>
<dbReference type="SUPFAM" id="SSF53098">
    <property type="entry name" value="Ribonuclease H-like"/>
    <property type="match status" value="1"/>
</dbReference>
<evidence type="ECO:0000256" key="6">
    <source>
        <dbReference type="ARBA" id="ARBA00022705"/>
    </source>
</evidence>
<evidence type="ECO:0000256" key="13">
    <source>
        <dbReference type="ARBA" id="ARBA00023211"/>
    </source>
</evidence>
<evidence type="ECO:0000256" key="11">
    <source>
        <dbReference type="ARBA" id="ARBA00022842"/>
    </source>
</evidence>
<evidence type="ECO:0000259" key="21">
    <source>
        <dbReference type="SMART" id="SM00479"/>
    </source>
</evidence>
<dbReference type="CDD" id="cd06131">
    <property type="entry name" value="DNA_pol_III_epsilon_Ecoli_like"/>
    <property type="match status" value="1"/>
</dbReference>
<dbReference type="NCBIfam" id="TIGR00573">
    <property type="entry name" value="dnaq"/>
    <property type="match status" value="1"/>
</dbReference>
<dbReference type="GO" id="GO:0045004">
    <property type="term" value="P:DNA replication proofreading"/>
    <property type="evidence" value="ECO:0007669"/>
    <property type="project" value="TreeGrafter"/>
</dbReference>
<dbReference type="GO" id="GO:0046872">
    <property type="term" value="F:metal ion binding"/>
    <property type="evidence" value="ECO:0007669"/>
    <property type="project" value="UniProtKB-KW"/>
</dbReference>
<evidence type="ECO:0000256" key="15">
    <source>
        <dbReference type="ARBA" id="ARBA00026073"/>
    </source>
</evidence>
<keyword evidence="12 20" id="KW-0239">DNA-directed DNA polymerase</keyword>
<evidence type="ECO:0000256" key="12">
    <source>
        <dbReference type="ARBA" id="ARBA00022932"/>
    </source>
</evidence>
<feature type="binding site" evidence="18">
    <location>
        <position position="54"/>
    </location>
    <ligand>
        <name>substrate</name>
    </ligand>
</feature>
<keyword evidence="13 19" id="KW-0464">Manganese</keyword>
<protein>
    <recommendedName>
        <fullName evidence="3 20">DNA polymerase III subunit epsilon</fullName>
        <ecNumber evidence="2 20">2.7.7.7</ecNumber>
    </recommendedName>
</protein>
<dbReference type="Proteomes" id="UP000219439">
    <property type="component" value="Unassembled WGS sequence"/>
</dbReference>
<evidence type="ECO:0000256" key="18">
    <source>
        <dbReference type="PIRSR" id="PIRSR606309-2"/>
    </source>
</evidence>
<dbReference type="InterPro" id="IPR013520">
    <property type="entry name" value="Ribonucl_H"/>
</dbReference>
<evidence type="ECO:0000256" key="9">
    <source>
        <dbReference type="ARBA" id="ARBA00022801"/>
    </source>
</evidence>
<evidence type="ECO:0000256" key="16">
    <source>
        <dbReference type="ARBA" id="ARBA00049244"/>
    </source>
</evidence>
<feature type="binding site" evidence="18">
    <location>
        <position position="157"/>
    </location>
    <ligand>
        <name>substrate</name>
    </ligand>
</feature>
<name>A0A285PIE3_9HYPH</name>
<evidence type="ECO:0000256" key="4">
    <source>
        <dbReference type="ARBA" id="ARBA00022679"/>
    </source>
</evidence>
<feature type="binding site" evidence="19">
    <location>
        <position position="9"/>
    </location>
    <ligand>
        <name>a divalent metal cation</name>
        <dbReference type="ChEBI" id="CHEBI:60240"/>
        <label>1</label>
        <note>catalytic</note>
    </ligand>
</feature>
<dbReference type="GO" id="GO:0008408">
    <property type="term" value="F:3'-5' exonuclease activity"/>
    <property type="evidence" value="ECO:0007669"/>
    <property type="project" value="TreeGrafter"/>
</dbReference>
<dbReference type="FunFam" id="3.30.420.10:FF:000012">
    <property type="entry name" value="DNA polymerase III subunit epsilon"/>
    <property type="match status" value="1"/>
</dbReference>
<keyword evidence="6 20" id="KW-0235">DNA replication</keyword>
<dbReference type="PANTHER" id="PTHR30231:SF41">
    <property type="entry name" value="DNA POLYMERASE III SUBUNIT EPSILON"/>
    <property type="match status" value="1"/>
</dbReference>
<sequence>MALREIAFDTETTGLDPFKGDRVVEIGCVELINHLPSGNNFHVYINPERDMPEEAFKVHGLSEEFLSDKPKFAEVAQDFHDFIAGTPLIAHNAGFDVKFLNWELKEAGFPLINNDLVIDSLVLARQKFPTGPNSLDALCNRFGIDNAKRTLHGALLDSEILADVYLELIGGRQTSLILSEEADLGQTIAEDGTVSLKRAPAKQRPISLTSRLTEVDITLHEKFISEGKVESLWLQYMEKSEMIAESESETSQ</sequence>
<dbReference type="GO" id="GO:0003677">
    <property type="term" value="F:DNA binding"/>
    <property type="evidence" value="ECO:0007669"/>
    <property type="project" value="InterPro"/>
</dbReference>
<dbReference type="InterPro" id="IPR012337">
    <property type="entry name" value="RNaseH-like_sf"/>
</dbReference>
<evidence type="ECO:0000313" key="23">
    <source>
        <dbReference type="Proteomes" id="UP000219439"/>
    </source>
</evidence>
<reference evidence="22 23" key="1">
    <citation type="submission" date="2017-09" db="EMBL/GenBank/DDBJ databases">
        <authorList>
            <person name="Ehlers B."/>
            <person name="Leendertz F.H."/>
        </authorList>
    </citation>
    <scope>NUCLEOTIDE SEQUENCE [LARGE SCALE GENOMIC DNA]</scope>
    <source>
        <strain evidence="22 23">DSM 18289</strain>
    </source>
</reference>
<dbReference type="InterPro" id="IPR006054">
    <property type="entry name" value="DnaQ"/>
</dbReference>
<keyword evidence="5 20" id="KW-0548">Nucleotidyltransferase</keyword>
<comment type="cofactor">
    <cofactor evidence="19">
        <name>Mg(2+)</name>
        <dbReference type="ChEBI" id="CHEBI:18420"/>
    </cofactor>
    <cofactor evidence="19">
        <name>Mn(2+)</name>
        <dbReference type="ChEBI" id="CHEBI:29035"/>
    </cofactor>
    <text evidence="19">Binds 2 divalent metal cations. Magnesium or manganese.</text>
</comment>
<feature type="binding site" evidence="18">
    <location>
        <position position="59"/>
    </location>
    <ligand>
        <name>substrate</name>
    </ligand>
</feature>
<accession>A0A285PIE3</accession>
<dbReference type="GO" id="GO:0005829">
    <property type="term" value="C:cytosol"/>
    <property type="evidence" value="ECO:0007669"/>
    <property type="project" value="TreeGrafter"/>
</dbReference>
<dbReference type="Gene3D" id="3.30.420.10">
    <property type="entry name" value="Ribonuclease H-like superfamily/Ribonuclease H"/>
    <property type="match status" value="1"/>
</dbReference>
<gene>
    <name evidence="20" type="primary">dnaQ</name>
    <name evidence="22" type="ORF">SAMN06265368_2992</name>
</gene>
<feature type="binding site" evidence="18">
    <location>
        <position position="11"/>
    </location>
    <ligand>
        <name>substrate</name>
    </ligand>
</feature>
<evidence type="ECO:0000256" key="8">
    <source>
        <dbReference type="ARBA" id="ARBA00022723"/>
    </source>
</evidence>
<dbReference type="EMBL" id="OBEL01000003">
    <property type="protein sequence ID" value="SNZ19896.1"/>
    <property type="molecule type" value="Genomic_DNA"/>
</dbReference>
<evidence type="ECO:0000256" key="20">
    <source>
        <dbReference type="RuleBase" id="RU364087"/>
    </source>
</evidence>
<evidence type="ECO:0000256" key="19">
    <source>
        <dbReference type="PIRSR" id="PIRSR606309-3"/>
    </source>
</evidence>
<evidence type="ECO:0000256" key="17">
    <source>
        <dbReference type="PIRSR" id="PIRSR606309-1"/>
    </source>
</evidence>
<dbReference type="NCBIfam" id="NF004316">
    <property type="entry name" value="PRK05711.1"/>
    <property type="match status" value="1"/>
</dbReference>
<dbReference type="EC" id="2.7.7.7" evidence="2 20"/>
<dbReference type="Pfam" id="PF00929">
    <property type="entry name" value="RNase_T"/>
    <property type="match status" value="1"/>
</dbReference>
<dbReference type="InterPro" id="IPR036397">
    <property type="entry name" value="RNaseH_sf"/>
</dbReference>
<comment type="function">
    <text evidence="14 20">DNA polymerase III is a complex, multichain enzyme responsible for most of the replicative synthesis in bacteria. The epsilon subunit contain the editing function and is a proofreading 3'-5' exonuclease.</text>
</comment>
<keyword evidence="10 20" id="KW-0269">Exonuclease</keyword>
<dbReference type="PANTHER" id="PTHR30231">
    <property type="entry name" value="DNA POLYMERASE III SUBUNIT EPSILON"/>
    <property type="match status" value="1"/>
</dbReference>
<dbReference type="GO" id="GO:0003887">
    <property type="term" value="F:DNA-directed DNA polymerase activity"/>
    <property type="evidence" value="ECO:0007669"/>
    <property type="project" value="UniProtKB-KW"/>
</dbReference>
<feature type="binding site" evidence="19">
    <location>
        <position position="157"/>
    </location>
    <ligand>
        <name>a divalent metal cation</name>
        <dbReference type="ChEBI" id="CHEBI:60240"/>
        <label>1</label>
        <note>catalytic</note>
    </ligand>
</feature>
<feature type="binding site" evidence="19">
    <location>
        <position position="11"/>
    </location>
    <ligand>
        <name>a divalent metal cation</name>
        <dbReference type="ChEBI" id="CHEBI:60240"/>
        <label>1</label>
        <note>catalytic</note>
    </ligand>
</feature>
<comment type="catalytic activity">
    <reaction evidence="16 20">
        <text>DNA(n) + a 2'-deoxyribonucleoside 5'-triphosphate = DNA(n+1) + diphosphate</text>
        <dbReference type="Rhea" id="RHEA:22508"/>
        <dbReference type="Rhea" id="RHEA-COMP:17339"/>
        <dbReference type="Rhea" id="RHEA-COMP:17340"/>
        <dbReference type="ChEBI" id="CHEBI:33019"/>
        <dbReference type="ChEBI" id="CHEBI:61560"/>
        <dbReference type="ChEBI" id="CHEBI:173112"/>
        <dbReference type="EC" id="2.7.7.7"/>
    </reaction>
</comment>
<evidence type="ECO:0000256" key="7">
    <source>
        <dbReference type="ARBA" id="ARBA00022722"/>
    </source>
</evidence>
<evidence type="ECO:0000256" key="10">
    <source>
        <dbReference type="ARBA" id="ARBA00022839"/>
    </source>
</evidence>
<evidence type="ECO:0000313" key="22">
    <source>
        <dbReference type="EMBL" id="SNZ19896.1"/>
    </source>
</evidence>
<comment type="cofactor">
    <cofactor evidence="1 20">
        <name>Mn(2+)</name>
        <dbReference type="ChEBI" id="CHEBI:29035"/>
    </cofactor>
</comment>
<evidence type="ECO:0000256" key="2">
    <source>
        <dbReference type="ARBA" id="ARBA00012417"/>
    </source>
</evidence>
<keyword evidence="7 20" id="KW-0540">Nuclease</keyword>
<evidence type="ECO:0000256" key="5">
    <source>
        <dbReference type="ARBA" id="ARBA00022695"/>
    </source>
</evidence>
<organism evidence="22 23">
    <name type="scientific">Cohaesibacter gelatinilyticus</name>
    <dbReference type="NCBI Taxonomy" id="372072"/>
    <lineage>
        <taxon>Bacteria</taxon>
        <taxon>Pseudomonadati</taxon>
        <taxon>Pseudomonadota</taxon>
        <taxon>Alphaproteobacteria</taxon>
        <taxon>Hyphomicrobiales</taxon>
        <taxon>Cohaesibacteraceae</taxon>
    </lineage>
</organism>
<feature type="active site" description="Proton acceptor" evidence="17">
    <location>
        <position position="152"/>
    </location>
</feature>
<keyword evidence="8 19" id="KW-0479">Metal-binding</keyword>
<evidence type="ECO:0000256" key="3">
    <source>
        <dbReference type="ARBA" id="ARBA00020352"/>
    </source>
</evidence>
<feature type="domain" description="Exonuclease" evidence="21">
    <location>
        <begin position="4"/>
        <end position="174"/>
    </location>
</feature>
<keyword evidence="4 20" id="KW-0808">Transferase</keyword>
<dbReference type="InterPro" id="IPR006309">
    <property type="entry name" value="DnaQ_proteo"/>
</dbReference>
<evidence type="ECO:0000256" key="14">
    <source>
        <dbReference type="ARBA" id="ARBA00025483"/>
    </source>
</evidence>
<dbReference type="AlphaFoldDB" id="A0A285PIE3"/>
<comment type="subunit">
    <text evidence="15 20">DNA polymerase III contains a core (composed of alpha, epsilon and theta chains) that associates with a tau subunit. This core dimerizes to form the POLIII' complex. PolIII' associates with the gamma complex (composed of gamma, delta, delta', psi and chi chains) and with the beta chain to form the complete DNA polymerase III complex.</text>
</comment>
<keyword evidence="11 19" id="KW-0460">Magnesium</keyword>
<dbReference type="NCBIfam" id="TIGR01406">
    <property type="entry name" value="dnaQ_proteo"/>
    <property type="match status" value="1"/>
</dbReference>
<dbReference type="OrthoDB" id="9804290at2"/>